<feature type="transmembrane region" description="Helical" evidence="1">
    <location>
        <begin position="63"/>
        <end position="84"/>
    </location>
</feature>
<evidence type="ECO:0000256" key="1">
    <source>
        <dbReference type="SAM" id="Phobius"/>
    </source>
</evidence>
<dbReference type="AlphaFoldDB" id="A0A414HYY3"/>
<accession>A0A414HYY3</accession>
<keyword evidence="1" id="KW-1133">Transmembrane helix</keyword>
<feature type="transmembrane region" description="Helical" evidence="1">
    <location>
        <begin position="128"/>
        <end position="153"/>
    </location>
</feature>
<proteinExistence type="predicted"/>
<keyword evidence="1" id="KW-0812">Transmembrane</keyword>
<organism evidence="2 3">
    <name type="scientific">Agathobacter rectalis</name>
    <dbReference type="NCBI Taxonomy" id="39491"/>
    <lineage>
        <taxon>Bacteria</taxon>
        <taxon>Bacillati</taxon>
        <taxon>Bacillota</taxon>
        <taxon>Clostridia</taxon>
        <taxon>Lachnospirales</taxon>
        <taxon>Lachnospiraceae</taxon>
        <taxon>Agathobacter</taxon>
    </lineage>
</organism>
<feature type="transmembrane region" description="Helical" evidence="1">
    <location>
        <begin position="165"/>
        <end position="185"/>
    </location>
</feature>
<name>A0A414HYY3_9FIRM</name>
<protein>
    <submittedName>
        <fullName evidence="2">Uncharacterized protein</fullName>
    </submittedName>
</protein>
<evidence type="ECO:0000313" key="3">
    <source>
        <dbReference type="Proteomes" id="UP000284835"/>
    </source>
</evidence>
<keyword evidence="1" id="KW-0472">Membrane</keyword>
<dbReference type="EMBL" id="QSJS01000007">
    <property type="protein sequence ID" value="RHD95030.1"/>
    <property type="molecule type" value="Genomic_DNA"/>
</dbReference>
<evidence type="ECO:0000313" key="2">
    <source>
        <dbReference type="EMBL" id="RHD95030.1"/>
    </source>
</evidence>
<gene>
    <name evidence="2" type="ORF">DW775_06975</name>
</gene>
<feature type="transmembrane region" description="Helical" evidence="1">
    <location>
        <begin position="90"/>
        <end position="107"/>
    </location>
</feature>
<sequence length="198" mass="23642">MKRKRKSYKNTYYNITINNNYYNVEKNTKETEDINNEETDKKEIDNNKKKNEISKENKNLNHLLLVNLGAILIFCFVFLLLSIPFNKNNDVKYCLLLTIFSVSFTIATELKDWTEYFIRNKEYKNLNIFVKVIHVMPTFTITLLFLCVFSYFIKFVPNIPDTTANILTILMLIIYSISYTIRTIFYNNDNTKKRKMKN</sequence>
<comment type="caution">
    <text evidence="2">The sequence shown here is derived from an EMBL/GenBank/DDBJ whole genome shotgun (WGS) entry which is preliminary data.</text>
</comment>
<dbReference type="RefSeq" id="WP_118083829.1">
    <property type="nucleotide sequence ID" value="NZ_QSJS01000007.1"/>
</dbReference>
<reference evidence="2 3" key="1">
    <citation type="submission" date="2018-08" db="EMBL/GenBank/DDBJ databases">
        <title>A genome reference for cultivated species of the human gut microbiota.</title>
        <authorList>
            <person name="Zou Y."/>
            <person name="Xue W."/>
            <person name="Luo G."/>
        </authorList>
    </citation>
    <scope>NUCLEOTIDE SEQUENCE [LARGE SCALE GENOMIC DNA]</scope>
    <source>
        <strain evidence="2 3">AM30-13AC</strain>
    </source>
</reference>
<dbReference type="Proteomes" id="UP000284835">
    <property type="component" value="Unassembled WGS sequence"/>
</dbReference>